<keyword evidence="11 15" id="KW-0175">Coiled coil</keyword>
<gene>
    <name evidence="18" type="ORF">GDO81_008654</name>
</gene>
<proteinExistence type="predicted"/>
<dbReference type="InterPro" id="IPR039008">
    <property type="entry name" value="IF_rod_dom"/>
</dbReference>
<evidence type="ECO:0000256" key="16">
    <source>
        <dbReference type="SAM" id="MobiDB-lite"/>
    </source>
</evidence>
<dbReference type="PANTHER" id="PTHR14069">
    <property type="entry name" value="FILENSIN"/>
    <property type="match status" value="1"/>
</dbReference>
<evidence type="ECO:0000256" key="2">
    <source>
        <dbReference type="ARBA" id="ARBA00004413"/>
    </source>
</evidence>
<dbReference type="GO" id="GO:0070307">
    <property type="term" value="P:lens fiber cell development"/>
    <property type="evidence" value="ECO:0007669"/>
    <property type="project" value="TreeGrafter"/>
</dbReference>
<keyword evidence="10" id="KW-0403">Intermediate filament</keyword>
<evidence type="ECO:0000256" key="7">
    <source>
        <dbReference type="ARBA" id="ARBA00022553"/>
    </source>
</evidence>
<feature type="compositionally biased region" description="Low complexity" evidence="16">
    <location>
        <begin position="580"/>
        <end position="598"/>
    </location>
</feature>
<keyword evidence="5" id="KW-1003">Cell membrane</keyword>
<dbReference type="AlphaFoldDB" id="A0AAV7CH33"/>
<evidence type="ECO:0000313" key="18">
    <source>
        <dbReference type="EMBL" id="KAG8584039.1"/>
    </source>
</evidence>
<dbReference type="InterPro" id="IPR042358">
    <property type="entry name" value="BFSP1"/>
</dbReference>
<feature type="compositionally biased region" description="Basic and acidic residues" evidence="16">
    <location>
        <begin position="372"/>
        <end position="402"/>
    </location>
</feature>
<dbReference type="Proteomes" id="UP000824782">
    <property type="component" value="Unassembled WGS sequence"/>
</dbReference>
<evidence type="ECO:0000259" key="17">
    <source>
        <dbReference type="PROSITE" id="PS51842"/>
    </source>
</evidence>
<evidence type="ECO:0000256" key="10">
    <source>
        <dbReference type="ARBA" id="ARBA00022754"/>
    </source>
</evidence>
<organism evidence="18 19">
    <name type="scientific">Engystomops pustulosus</name>
    <name type="common">Tungara frog</name>
    <name type="synonym">Physalaemus pustulosus</name>
    <dbReference type="NCBI Taxonomy" id="76066"/>
    <lineage>
        <taxon>Eukaryota</taxon>
        <taxon>Metazoa</taxon>
        <taxon>Chordata</taxon>
        <taxon>Craniata</taxon>
        <taxon>Vertebrata</taxon>
        <taxon>Euteleostomi</taxon>
        <taxon>Amphibia</taxon>
        <taxon>Batrachia</taxon>
        <taxon>Anura</taxon>
        <taxon>Neobatrachia</taxon>
        <taxon>Hyloidea</taxon>
        <taxon>Leptodactylidae</taxon>
        <taxon>Leiuperinae</taxon>
        <taxon>Engystomops</taxon>
    </lineage>
</organism>
<dbReference type="Gene3D" id="1.20.5.1160">
    <property type="entry name" value="Vasodilator-stimulated phosphoprotein"/>
    <property type="match status" value="1"/>
</dbReference>
<feature type="region of interest" description="Disordered" evidence="16">
    <location>
        <begin position="495"/>
        <end position="631"/>
    </location>
</feature>
<keyword evidence="9" id="KW-0677">Repeat</keyword>
<evidence type="ECO:0000256" key="11">
    <source>
        <dbReference type="ARBA" id="ARBA00023054"/>
    </source>
</evidence>
<evidence type="ECO:0000256" key="15">
    <source>
        <dbReference type="SAM" id="Coils"/>
    </source>
</evidence>
<keyword evidence="8" id="KW-0273">Eye lens protein</keyword>
<dbReference type="FunFam" id="1.20.5.1160:FF:000009">
    <property type="entry name" value="filensin isoform X2"/>
    <property type="match status" value="1"/>
</dbReference>
<feature type="compositionally biased region" description="Basic and acidic residues" evidence="16">
    <location>
        <begin position="609"/>
        <end position="619"/>
    </location>
</feature>
<keyword evidence="6" id="KW-0963">Cytoplasm</keyword>
<evidence type="ECO:0000313" key="19">
    <source>
        <dbReference type="Proteomes" id="UP000824782"/>
    </source>
</evidence>
<protein>
    <recommendedName>
        <fullName evidence="4">Filensin</fullName>
    </recommendedName>
    <alternativeName>
        <fullName evidence="14">Beaded filament structural protein 1</fullName>
    </alternativeName>
</protein>
<dbReference type="PROSITE" id="PS51842">
    <property type="entry name" value="IF_ROD_2"/>
    <property type="match status" value="1"/>
</dbReference>
<dbReference type="SUPFAM" id="SSF64593">
    <property type="entry name" value="Intermediate filament protein, coiled coil region"/>
    <property type="match status" value="2"/>
</dbReference>
<evidence type="ECO:0000256" key="6">
    <source>
        <dbReference type="ARBA" id="ARBA00022490"/>
    </source>
</evidence>
<keyword evidence="12" id="KW-0472">Membrane</keyword>
<dbReference type="GO" id="GO:0005886">
    <property type="term" value="C:plasma membrane"/>
    <property type="evidence" value="ECO:0007669"/>
    <property type="project" value="UniProtKB-SubCell"/>
</dbReference>
<comment type="caution">
    <text evidence="18">The sequence shown here is derived from an EMBL/GenBank/DDBJ whole genome shotgun (WGS) entry which is preliminary data.</text>
</comment>
<feature type="coiled-coil region" evidence="15">
    <location>
        <begin position="263"/>
        <end position="318"/>
    </location>
</feature>
<evidence type="ECO:0000256" key="8">
    <source>
        <dbReference type="ARBA" id="ARBA00022613"/>
    </source>
</evidence>
<evidence type="ECO:0000256" key="4">
    <source>
        <dbReference type="ARBA" id="ARBA00019025"/>
    </source>
</evidence>
<dbReference type="GO" id="GO:0005882">
    <property type="term" value="C:intermediate filament"/>
    <property type="evidence" value="ECO:0007669"/>
    <property type="project" value="UniProtKB-KW"/>
</dbReference>
<feature type="compositionally biased region" description="Basic and acidic residues" evidence="16">
    <location>
        <begin position="529"/>
        <end position="579"/>
    </location>
</feature>
<evidence type="ECO:0000256" key="1">
    <source>
        <dbReference type="ARBA" id="ARBA00004245"/>
    </source>
</evidence>
<dbReference type="GO" id="GO:0005938">
    <property type="term" value="C:cell cortex"/>
    <property type="evidence" value="ECO:0007669"/>
    <property type="project" value="UniProtKB-SubCell"/>
</dbReference>
<feature type="region of interest" description="Disordered" evidence="16">
    <location>
        <begin position="359"/>
        <end position="409"/>
    </location>
</feature>
<feature type="compositionally biased region" description="Basic residues" evidence="16">
    <location>
        <begin position="360"/>
        <end position="371"/>
    </location>
</feature>
<dbReference type="SMART" id="SM01391">
    <property type="entry name" value="Filament"/>
    <property type="match status" value="1"/>
</dbReference>
<name>A0AAV7CH33_ENGPU</name>
<evidence type="ECO:0000256" key="5">
    <source>
        <dbReference type="ARBA" id="ARBA00022475"/>
    </source>
</evidence>
<feature type="domain" description="IF rod" evidence="17">
    <location>
        <begin position="39"/>
        <end position="319"/>
    </location>
</feature>
<dbReference type="Gene3D" id="1.20.5.170">
    <property type="match status" value="1"/>
</dbReference>
<dbReference type="Pfam" id="PF00038">
    <property type="entry name" value="Filament"/>
    <property type="match status" value="1"/>
</dbReference>
<dbReference type="PANTHER" id="PTHR14069:SF0">
    <property type="entry name" value="FILENSIN"/>
    <property type="match status" value="1"/>
</dbReference>
<keyword evidence="7" id="KW-0597">Phosphoprotein</keyword>
<reference evidence="18" key="1">
    <citation type="thesis" date="2020" institute="ProQuest LLC" country="789 East Eisenhower Parkway, Ann Arbor, MI, USA">
        <title>Comparative Genomics and Chromosome Evolution.</title>
        <authorList>
            <person name="Mudd A.B."/>
        </authorList>
    </citation>
    <scope>NUCLEOTIDE SEQUENCE</scope>
    <source>
        <strain evidence="18">237g6f4</strain>
        <tissue evidence="18">Blood</tissue>
    </source>
</reference>
<feature type="coiled-coil region" evidence="15">
    <location>
        <begin position="91"/>
        <end position="174"/>
    </location>
</feature>
<evidence type="ECO:0000256" key="12">
    <source>
        <dbReference type="ARBA" id="ARBA00023136"/>
    </source>
</evidence>
<evidence type="ECO:0000256" key="14">
    <source>
        <dbReference type="ARBA" id="ARBA00031415"/>
    </source>
</evidence>
<keyword evidence="19" id="KW-1185">Reference proteome</keyword>
<evidence type="ECO:0000256" key="3">
    <source>
        <dbReference type="ARBA" id="ARBA00004544"/>
    </source>
</evidence>
<sequence length="673" mass="77947">MYKTSYSREIRKEKYERSDGFDEQSLVDFSRLGLSQPQGLEHLQELNERFANYINRARVLEQRNAIFRKQLETFQRMDEISGLEEAFAEQIDLNRQRLRELSSDHSKLEREYKDAHRMVDEFKSKYKNECEYQLLLKDNLERLNKEADEALLSNLELQIESQFLQDDINAAKNRYKKNLMEIQTYVNILQQIIQTTPPVTAITVGMYEEKLISERRIPIMQSQLEEYKSILCQLQAQKVKLQSETSMLEQAIKNTQESYDDEIQLYNEQIEVLRKGIEEAERNLEKYNNDCRQLVIYQQSLENELERYKRIIENEDNRLNSAIVGTPITLFMQSFKTSQISPSRSKDITLAIQDIATAKPRQKGVPRKTSRRKELSMDKSDVSNEDTTVEKRQESGEKRPIEVKYSNTESGVPEKDFEMLEQDFSSEDVPDGAQISKAFDKLCNIVRDRMRGYKKPEPSPEFFTKGRYVLVTGESSYIDPCFYSSTPQAGGRITVSIFHDKGPGDDIVLPIPELPEPSEPSESEDEDASSERTKEDEPEIDDKPKDEDEEEKQSNGKEPSDKDDTKKPPDVTRPEDSRHGSITSGTSGSSSSSSSSSSDTVKTQRKSRFQNDDKEEKRLTPKTPFRGRDYPSCMSYEKVEVVESIEKITDDKTKSYEETAMIVETMIEKTRKK</sequence>
<comment type="subcellular location">
    <subcellularLocation>
        <location evidence="2">Cell membrane</location>
        <topology evidence="2">Peripheral membrane protein</topology>
        <orientation evidence="2">Cytoplasmic side</orientation>
    </subcellularLocation>
    <subcellularLocation>
        <location evidence="3">Cytoplasm</location>
        <location evidence="3">Cell cortex</location>
    </subcellularLocation>
    <subcellularLocation>
        <location evidence="1">Cytoplasm</location>
        <location evidence="1">Cytoskeleton</location>
    </subcellularLocation>
</comment>
<accession>A0AAV7CH33</accession>
<evidence type="ECO:0000256" key="13">
    <source>
        <dbReference type="ARBA" id="ARBA00023212"/>
    </source>
</evidence>
<evidence type="ECO:0000256" key="9">
    <source>
        <dbReference type="ARBA" id="ARBA00022737"/>
    </source>
</evidence>
<keyword evidence="13" id="KW-0206">Cytoskeleton</keyword>
<feature type="compositionally biased region" description="Acidic residues" evidence="16">
    <location>
        <begin position="519"/>
        <end position="528"/>
    </location>
</feature>
<dbReference type="GO" id="GO:0005212">
    <property type="term" value="F:structural constituent of eye lens"/>
    <property type="evidence" value="ECO:0007669"/>
    <property type="project" value="UniProtKB-KW"/>
</dbReference>
<dbReference type="EMBL" id="WNYA01000003">
    <property type="protein sequence ID" value="KAG8584039.1"/>
    <property type="molecule type" value="Genomic_DNA"/>
</dbReference>